<protein>
    <recommendedName>
        <fullName evidence="2">Proteasome subunit beta type-3</fullName>
    </recommendedName>
</protein>
<dbReference type="AlphaFoldDB" id="A0A0U2T715"/>
<evidence type="ECO:0000256" key="5">
    <source>
        <dbReference type="ARBA" id="ARBA00023242"/>
    </source>
</evidence>
<keyword evidence="4 8" id="KW-0647">Proteasome</keyword>
<comment type="subunit">
    <text evidence="7">The 26S proteasome consists of a 20S proteasome core and two 19S regulatory subunits. The 20S proteasome core is composed of 28 subunits that are arranged in four stacked rings, resulting in a barrel-shaped structure. The two end rings are each formed by seven alpha subunits, and the two central rings are each formed by seven beta subunits. The catalytic chamber with the active sites is on the inside of the barrel.</text>
</comment>
<dbReference type="InterPro" id="IPR023333">
    <property type="entry name" value="Proteasome_suB-type"/>
</dbReference>
<dbReference type="GO" id="GO:0005634">
    <property type="term" value="C:nucleus"/>
    <property type="evidence" value="ECO:0007669"/>
    <property type="project" value="UniProtKB-SubCell"/>
</dbReference>
<dbReference type="EMBL" id="KT754550">
    <property type="protein sequence ID" value="ALS04384.1"/>
    <property type="molecule type" value="mRNA"/>
</dbReference>
<dbReference type="PROSITE" id="PS51476">
    <property type="entry name" value="PROTEASOME_BETA_2"/>
    <property type="match status" value="1"/>
</dbReference>
<dbReference type="CDD" id="cd03759">
    <property type="entry name" value="proteasome_beta_type_3"/>
    <property type="match status" value="1"/>
</dbReference>
<sequence>MSISGVQRRRGPGYDGDKCVAIASDLRYGRELQTISTDFPKVFEMNPHLWVGLPGLATDIQTVLQKLEFRKNMYELKESRQMKPKTFANMISNMLYERRFGPFFVEPIVAGLDPVTFEPYVCCMDLIGCITTPKDYVVGGTPDEQMHGMCETLWEPNMGPDELFESISQALMNGMDRDGISGWGAVVHIIEKDKVTTRTLKTRMD</sequence>
<dbReference type="Pfam" id="PF00227">
    <property type="entry name" value="Proteasome"/>
    <property type="match status" value="1"/>
</dbReference>
<dbReference type="InterPro" id="IPR001353">
    <property type="entry name" value="Proteasome_sua/b"/>
</dbReference>
<evidence type="ECO:0000256" key="1">
    <source>
        <dbReference type="ARBA" id="ARBA00004123"/>
    </source>
</evidence>
<dbReference type="SUPFAM" id="SSF56235">
    <property type="entry name" value="N-terminal nucleophile aminohydrolases (Ntn hydrolases)"/>
    <property type="match status" value="1"/>
</dbReference>
<dbReference type="PANTHER" id="PTHR32194:SF10">
    <property type="entry name" value="PROTEASOME SUBUNIT BETA TYPE-3"/>
    <property type="match status" value="1"/>
</dbReference>
<dbReference type="InterPro" id="IPR033811">
    <property type="entry name" value="Proteasome_beta_3"/>
</dbReference>
<keyword evidence="5" id="KW-0539">Nucleus</keyword>
<comment type="subcellular location">
    <subcellularLocation>
        <location evidence="1">Nucleus</location>
    </subcellularLocation>
</comment>
<proteinExistence type="evidence at transcript level"/>
<keyword evidence="3" id="KW-0963">Cytoplasm</keyword>
<evidence type="ECO:0000256" key="7">
    <source>
        <dbReference type="ARBA" id="ARBA00026071"/>
    </source>
</evidence>
<dbReference type="Gene3D" id="3.60.20.10">
    <property type="entry name" value="Glutamine Phosphoribosylpyrophosphate, subunit 1, domain 1"/>
    <property type="match status" value="1"/>
</dbReference>
<dbReference type="InterPro" id="IPR029055">
    <property type="entry name" value="Ntn_hydrolases_N"/>
</dbReference>
<evidence type="ECO:0000256" key="6">
    <source>
        <dbReference type="ARBA" id="ARBA00024953"/>
    </source>
</evidence>
<evidence type="ECO:0000313" key="8">
    <source>
        <dbReference type="EMBL" id="ALS04384.1"/>
    </source>
</evidence>
<dbReference type="GO" id="GO:0005737">
    <property type="term" value="C:cytoplasm"/>
    <property type="evidence" value="ECO:0007669"/>
    <property type="project" value="TreeGrafter"/>
</dbReference>
<evidence type="ECO:0000256" key="3">
    <source>
        <dbReference type="ARBA" id="ARBA00022490"/>
    </source>
</evidence>
<reference evidence="8" key="1">
    <citation type="journal article" date="2015" name="Sci. Rep.">
        <title>Spliced leader RNA trans-splicing discovered in copepods.</title>
        <authorList>
            <person name="Yang F."/>
            <person name="Xu D."/>
            <person name="Zhuang Y."/>
            <person name="Yi X."/>
            <person name="Huang Y."/>
            <person name="Chen H."/>
            <person name="Lin S."/>
            <person name="Campbell D.A."/>
            <person name="Sturm N.R."/>
            <person name="Liu G."/>
            <person name="Zhang H."/>
        </authorList>
    </citation>
    <scope>NUCLEOTIDE SEQUENCE</scope>
</reference>
<dbReference type="FunFam" id="3.60.20.10:FF:000003">
    <property type="entry name" value="Proteasome subunit beta type-3"/>
    <property type="match status" value="1"/>
</dbReference>
<evidence type="ECO:0000256" key="2">
    <source>
        <dbReference type="ARBA" id="ARBA00016160"/>
    </source>
</evidence>
<dbReference type="PANTHER" id="PTHR32194">
    <property type="entry name" value="METALLOPROTEASE TLDD"/>
    <property type="match status" value="1"/>
</dbReference>
<evidence type="ECO:0000256" key="4">
    <source>
        <dbReference type="ARBA" id="ARBA00022942"/>
    </source>
</evidence>
<dbReference type="GO" id="GO:0019774">
    <property type="term" value="C:proteasome core complex, beta-subunit complex"/>
    <property type="evidence" value="ECO:0007669"/>
    <property type="project" value="InterPro"/>
</dbReference>
<organism evidence="8">
    <name type="scientific">Acartia pacifica</name>
    <name type="common">Copepod</name>
    <dbReference type="NCBI Taxonomy" id="335913"/>
    <lineage>
        <taxon>Eukaryota</taxon>
        <taxon>Metazoa</taxon>
        <taxon>Ecdysozoa</taxon>
        <taxon>Arthropoda</taxon>
        <taxon>Crustacea</taxon>
        <taxon>Multicrustacea</taxon>
        <taxon>Hexanauplia</taxon>
        <taxon>Copepoda</taxon>
        <taxon>Calanoida</taxon>
        <taxon>Acartiidae</taxon>
        <taxon>Acartia</taxon>
    </lineage>
</organism>
<comment type="function">
    <text evidence="6">Non-catalytic component of the proteasome, a multicatalytic proteinase complex which is characterized by its ability to cleave peptides with Arg, Phe, Tyr, Leu, and Glu adjacent to the leaving group at neutral or slightly basic pH. The proteasome has an ATP-dependent proteolytic activity.</text>
</comment>
<accession>A0A0U2T715</accession>
<name>A0A0U2T715_ACAPC</name>
<dbReference type="GO" id="GO:0043161">
    <property type="term" value="P:proteasome-mediated ubiquitin-dependent protein catabolic process"/>
    <property type="evidence" value="ECO:0007669"/>
    <property type="project" value="InterPro"/>
</dbReference>